<dbReference type="InterPro" id="IPR016181">
    <property type="entry name" value="Acyl_CoA_acyltransferase"/>
</dbReference>
<dbReference type="Gene3D" id="3.40.630.30">
    <property type="match status" value="1"/>
</dbReference>
<evidence type="ECO:0000313" key="3">
    <source>
        <dbReference type="Proteomes" id="UP000323930"/>
    </source>
</evidence>
<accession>A0A5D0IKM4</accession>
<dbReference type="AlphaFoldDB" id="A0A5D0IKM4"/>
<keyword evidence="2" id="KW-0808">Transferase</keyword>
<dbReference type="CDD" id="cd04301">
    <property type="entry name" value="NAT_SF"/>
    <property type="match status" value="1"/>
</dbReference>
<comment type="caution">
    <text evidence="2">The sequence shown here is derived from an EMBL/GenBank/DDBJ whole genome shotgun (WGS) entry which is preliminary data.</text>
</comment>
<evidence type="ECO:0000259" key="1">
    <source>
        <dbReference type="PROSITE" id="PS51186"/>
    </source>
</evidence>
<reference evidence="2 3" key="1">
    <citation type="submission" date="2019-08" db="EMBL/GenBank/DDBJ databases">
        <title>Seonamhaeicola sediminis sp. nov., isolated from marine sediment.</title>
        <authorList>
            <person name="Cao W.R."/>
        </authorList>
    </citation>
    <scope>NUCLEOTIDE SEQUENCE [LARGE SCALE GENOMIC DNA]</scope>
    <source>
        <strain evidence="2 3">B011</strain>
    </source>
</reference>
<protein>
    <submittedName>
        <fullName evidence="2">GNAT family N-acetyltransferase</fullName>
    </submittedName>
</protein>
<dbReference type="PROSITE" id="PS51186">
    <property type="entry name" value="GNAT"/>
    <property type="match status" value="1"/>
</dbReference>
<dbReference type="Pfam" id="PF00583">
    <property type="entry name" value="Acetyltransf_1"/>
    <property type="match status" value="1"/>
</dbReference>
<dbReference type="Proteomes" id="UP000323930">
    <property type="component" value="Unassembled WGS sequence"/>
</dbReference>
<dbReference type="OrthoDB" id="9789603at2"/>
<dbReference type="InterPro" id="IPR000182">
    <property type="entry name" value="GNAT_dom"/>
</dbReference>
<feature type="domain" description="N-acetyltransferase" evidence="1">
    <location>
        <begin position="3"/>
        <end position="144"/>
    </location>
</feature>
<dbReference type="SUPFAM" id="SSF55729">
    <property type="entry name" value="Acyl-CoA N-acyltransferases (Nat)"/>
    <property type="match status" value="1"/>
</dbReference>
<dbReference type="GO" id="GO:0016747">
    <property type="term" value="F:acyltransferase activity, transferring groups other than amino-acyl groups"/>
    <property type="evidence" value="ECO:0007669"/>
    <property type="project" value="InterPro"/>
</dbReference>
<gene>
    <name evidence="2" type="ORF">FUA24_05535</name>
</gene>
<dbReference type="RefSeq" id="WP_148540393.1">
    <property type="nucleotide sequence ID" value="NZ_VSDQ01000409.1"/>
</dbReference>
<keyword evidence="3" id="KW-1185">Reference proteome</keyword>
<proteinExistence type="predicted"/>
<name>A0A5D0IKM4_9FLAO</name>
<dbReference type="EMBL" id="VSDQ01000409">
    <property type="protein sequence ID" value="TYA84114.1"/>
    <property type="molecule type" value="Genomic_DNA"/>
</dbReference>
<evidence type="ECO:0000313" key="2">
    <source>
        <dbReference type="EMBL" id="TYA84114.1"/>
    </source>
</evidence>
<sequence>MAYTFEILETEKIELVIPLVYKLNNGKIDKAVLMERFSDMITYNNYECAVIYDGSKLIGVTGLWFCTRHYSGKSVEPDHVFIDENYRGKGLGKQFFEWIYNYVKDKGCEAVELNTYVSNAASHKFYFNEDFKILGFHFLKKLKK</sequence>
<organism evidence="2 3">
    <name type="scientific">Seonamhaeicola marinus</name>
    <dbReference type="NCBI Taxonomy" id="1912246"/>
    <lineage>
        <taxon>Bacteria</taxon>
        <taxon>Pseudomonadati</taxon>
        <taxon>Bacteroidota</taxon>
        <taxon>Flavobacteriia</taxon>
        <taxon>Flavobacteriales</taxon>
        <taxon>Flavobacteriaceae</taxon>
    </lineage>
</organism>